<name>A0A6P5JI58_PHACI</name>
<accession>A0A6P5JI58</accession>
<dbReference type="InterPro" id="IPR008979">
    <property type="entry name" value="Galactose-bd-like_sf"/>
</dbReference>
<proteinExistence type="predicted"/>
<evidence type="ECO:0000259" key="7">
    <source>
        <dbReference type="PROSITE" id="PS51114"/>
    </source>
</evidence>
<comment type="subcellular location">
    <subcellularLocation>
        <location evidence="1">Cytoplasm</location>
    </subcellularLocation>
</comment>
<dbReference type="Pfam" id="PF04300">
    <property type="entry name" value="FBA"/>
    <property type="match status" value="1"/>
</dbReference>
<evidence type="ECO:0000313" key="9">
    <source>
        <dbReference type="RefSeq" id="XP_020833927.1"/>
    </source>
</evidence>
<dbReference type="SUPFAM" id="SSF49785">
    <property type="entry name" value="Galactose-binding domain-like"/>
    <property type="match status" value="1"/>
</dbReference>
<dbReference type="CTD" id="342897"/>
<organism evidence="8 9">
    <name type="scientific">Phascolarctos cinereus</name>
    <name type="common">Koala</name>
    <dbReference type="NCBI Taxonomy" id="38626"/>
    <lineage>
        <taxon>Eukaryota</taxon>
        <taxon>Metazoa</taxon>
        <taxon>Chordata</taxon>
        <taxon>Craniata</taxon>
        <taxon>Vertebrata</taxon>
        <taxon>Euteleostomi</taxon>
        <taxon>Mammalia</taxon>
        <taxon>Metatheria</taxon>
        <taxon>Diprotodontia</taxon>
        <taxon>Phascolarctidae</taxon>
        <taxon>Phascolarctos</taxon>
    </lineage>
</organism>
<evidence type="ECO:0000256" key="3">
    <source>
        <dbReference type="ARBA" id="ARBA00054302"/>
    </source>
</evidence>
<feature type="region of interest" description="Disordered" evidence="6">
    <location>
        <begin position="1"/>
        <end position="83"/>
    </location>
</feature>
<dbReference type="GO" id="GO:0036503">
    <property type="term" value="P:ERAD pathway"/>
    <property type="evidence" value="ECO:0007669"/>
    <property type="project" value="TreeGrafter"/>
</dbReference>
<dbReference type="GO" id="GO:0019005">
    <property type="term" value="C:SCF ubiquitin ligase complex"/>
    <property type="evidence" value="ECO:0007669"/>
    <property type="project" value="TreeGrafter"/>
</dbReference>
<dbReference type="SMART" id="SM01198">
    <property type="entry name" value="FBA"/>
    <property type="match status" value="1"/>
</dbReference>
<dbReference type="InParanoid" id="A0A6P5JI58"/>
<dbReference type="KEGG" id="pcw:110202254"/>
<dbReference type="Proteomes" id="UP000515140">
    <property type="component" value="Unplaced"/>
</dbReference>
<dbReference type="GO" id="GO:0061630">
    <property type="term" value="F:ubiquitin protein ligase activity"/>
    <property type="evidence" value="ECO:0007669"/>
    <property type="project" value="TreeGrafter"/>
</dbReference>
<dbReference type="AlphaFoldDB" id="A0A6P5JI58"/>
<dbReference type="GO" id="GO:0006516">
    <property type="term" value="P:glycoprotein catabolic process"/>
    <property type="evidence" value="ECO:0007669"/>
    <property type="project" value="TreeGrafter"/>
</dbReference>
<feature type="compositionally biased region" description="Pro residues" evidence="6">
    <location>
        <begin position="52"/>
        <end position="66"/>
    </location>
</feature>
<evidence type="ECO:0000256" key="6">
    <source>
        <dbReference type="SAM" id="MobiDB-lite"/>
    </source>
</evidence>
<evidence type="ECO:0000256" key="5">
    <source>
        <dbReference type="ARBA" id="ARBA00080239"/>
    </source>
</evidence>
<comment type="function">
    <text evidence="3">Promotes cell proliferation.</text>
</comment>
<sequence length="289" mass="33435">MMWPHLQETHNSKRYRERWTDRQTERWMALRWKEERPASQMGRRNHRDPRLPSFPPRAPSPPPPLSPGSILGAPPSPGPSEQGARQLLLDEWGPSGAELNLPEGLSWKLLYVRRPLYRNLLRSPNPEGINIYQPPPPCGPARPLETLGNFSGWQISTEKLLPNFSWTVKQQCVDLLAEGLWEELLDDEQPAITIMDWFEDSRLDVCVYELHVWLLAADRRTVLRQYHAAPRPSPREPGGQWCQVSHVFKHYGPGVRFIHFLHKAKNRLGSDGFRRTRVTDSSVSLQLWN</sequence>
<dbReference type="PANTHER" id="PTHR12125">
    <property type="entry name" value="F-BOX ONLY PROTEIN 6-LIKE PROTEIN"/>
    <property type="match status" value="1"/>
</dbReference>
<dbReference type="GeneID" id="110202254"/>
<feature type="domain" description="FBA" evidence="7">
    <location>
        <begin position="110"/>
        <end position="287"/>
    </location>
</feature>
<gene>
    <name evidence="9" type="primary">NCCRP1</name>
</gene>
<dbReference type="GO" id="GO:0005737">
    <property type="term" value="C:cytoplasm"/>
    <property type="evidence" value="ECO:0007669"/>
    <property type="project" value="UniProtKB-SubCell"/>
</dbReference>
<dbReference type="Gene3D" id="2.60.120.260">
    <property type="entry name" value="Galactose-binding domain-like"/>
    <property type="match status" value="1"/>
</dbReference>
<dbReference type="InterPro" id="IPR039752">
    <property type="entry name" value="F-box_only"/>
</dbReference>
<evidence type="ECO:0000256" key="1">
    <source>
        <dbReference type="ARBA" id="ARBA00004496"/>
    </source>
</evidence>
<dbReference type="RefSeq" id="XP_020833927.1">
    <property type="nucleotide sequence ID" value="XM_020978268.1"/>
</dbReference>
<keyword evidence="2" id="KW-0963">Cytoplasm</keyword>
<evidence type="ECO:0000256" key="4">
    <source>
        <dbReference type="ARBA" id="ARBA00068920"/>
    </source>
</evidence>
<protein>
    <recommendedName>
        <fullName evidence="4">F-box only protein 50</fullName>
    </recommendedName>
    <alternativeName>
        <fullName evidence="5">Non-specific cytotoxic cell receptor protein 1 homolog</fullName>
    </alternativeName>
</protein>
<dbReference type="GO" id="GO:0031146">
    <property type="term" value="P:SCF-dependent proteasomal ubiquitin-dependent protein catabolic process"/>
    <property type="evidence" value="ECO:0007669"/>
    <property type="project" value="TreeGrafter"/>
</dbReference>
<evidence type="ECO:0000256" key="2">
    <source>
        <dbReference type="ARBA" id="ARBA00022490"/>
    </source>
</evidence>
<keyword evidence="8" id="KW-1185">Reference proteome</keyword>
<dbReference type="FunCoup" id="A0A6P5JI58">
    <property type="interactions" value="280"/>
</dbReference>
<dbReference type="PANTHER" id="PTHR12125:SF1">
    <property type="entry name" value="F-BOX ONLY PROTEIN 50"/>
    <property type="match status" value="1"/>
</dbReference>
<dbReference type="InterPro" id="IPR007397">
    <property type="entry name" value="F-box-assoc_dom"/>
</dbReference>
<dbReference type="PROSITE" id="PS51114">
    <property type="entry name" value="FBA"/>
    <property type="match status" value="1"/>
</dbReference>
<evidence type="ECO:0000313" key="8">
    <source>
        <dbReference type="Proteomes" id="UP000515140"/>
    </source>
</evidence>
<dbReference type="FunFam" id="2.60.120.260:FF:000086">
    <property type="entry name" value="Non-specific cytotoxic cell receptor protein 1"/>
    <property type="match status" value="1"/>
</dbReference>
<reference evidence="9" key="1">
    <citation type="submission" date="2025-08" db="UniProtKB">
        <authorList>
            <consortium name="RefSeq"/>
        </authorList>
    </citation>
    <scope>IDENTIFICATION</scope>
    <source>
        <tissue evidence="9">Spleen</tissue>
    </source>
</reference>